<dbReference type="STRING" id="51240.A0A2I4DLY9"/>
<dbReference type="GeneID" id="108981439"/>
<dbReference type="KEGG" id="jre:108981439"/>
<gene>
    <name evidence="4" type="primary">LOC108981439</name>
</gene>
<dbReference type="InterPro" id="IPR026960">
    <property type="entry name" value="RVT-Znf"/>
</dbReference>
<feature type="domain" description="Reverse transcriptase" evidence="1">
    <location>
        <begin position="120"/>
        <end position="211"/>
    </location>
</feature>
<sequence length="739" mass="84155">MEMEVSHPALSTFTISRDYEDSDNINPVLKGTFSKGSTWKRRARAPKEKRVDEYMNNLLSKVFTASEVKTALFQMKPLGSPGPDGFPAVFYQNHWDIVGVDVTRAVLEILNSTGDMSCLISKVLANRLKLILPQIISPTQSAFVSGRLILDNVIVAFVAMHSMSCKIKGLQGYMSLKLDMSKAYDRVEWSFLRAAMDKMGFSSRWIDLVMRYDSLLFCRANGADDSLLFCRANGVEWVKLIHLLDLYEKGSGQKLNKDKTSIFFSANTRRETRDYIISMAGLRATSSYEKHLGLPVLIGRSRIQAFKGILDRVRARMSNWKNKLLSQAGKEVLLKAIIQALPTYCMRVFKLSKALISELNRVMHNFWWGQQERERKTHWVSWHQMGKAKSIGGLGFREFESFNNALLAKQALRIIQKPLSLASQVLKMKYFPTTKFLKAKVGGTPSFIWRSIYSARHLIEKGSIWRIGNGQSTLIWQDRWLPIPSSSKVQSVSHILPRDAKVASIINHTLKEWKKDLVKEMFGEAEADTINKIPINSTVKSAYHLQKELNAVRYGQSSSAVNKKIEWINCWNFQIPNAVKTFLWRACLESLPTRFNLAKKQICESSKCPICLSEIETVIHILRNCPSAMDVWSQGQFGLQKRFIRPENFGELLEALISTCDQYTIELFALTTAKKYLKEFKDAQPKINTSSRGMIEEDWLWNPPPLGVTKINWDAGLNAGQGRAGFILYLQKLKVLCML</sequence>
<evidence type="ECO:0000259" key="1">
    <source>
        <dbReference type="Pfam" id="PF00078"/>
    </source>
</evidence>
<reference evidence="4" key="1">
    <citation type="submission" date="2025-08" db="UniProtKB">
        <authorList>
            <consortium name="RefSeq"/>
        </authorList>
    </citation>
    <scope>IDENTIFICATION</scope>
    <source>
        <tissue evidence="4">Leaves</tissue>
    </source>
</reference>
<dbReference type="AlphaFoldDB" id="A0A2I4DLY9"/>
<dbReference type="PANTHER" id="PTHR33116:SF86">
    <property type="entry name" value="REVERSE TRANSCRIPTASE DOMAIN-CONTAINING PROTEIN"/>
    <property type="match status" value="1"/>
</dbReference>
<feature type="domain" description="Reverse transcriptase zinc-binding" evidence="2">
    <location>
        <begin position="540"/>
        <end position="632"/>
    </location>
</feature>
<dbReference type="InterPro" id="IPR000477">
    <property type="entry name" value="RT_dom"/>
</dbReference>
<evidence type="ECO:0000259" key="2">
    <source>
        <dbReference type="Pfam" id="PF13966"/>
    </source>
</evidence>
<dbReference type="Pfam" id="PF00078">
    <property type="entry name" value="RVT_1"/>
    <property type="match status" value="1"/>
</dbReference>
<keyword evidence="3" id="KW-1185">Reference proteome</keyword>
<name>A0A2I4DLY9_JUGRE</name>
<dbReference type="RefSeq" id="XP_018808158.2">
    <property type="nucleotide sequence ID" value="XM_018952613.2"/>
</dbReference>
<dbReference type="Proteomes" id="UP000235220">
    <property type="component" value="Chromosome 9"/>
</dbReference>
<evidence type="ECO:0000313" key="3">
    <source>
        <dbReference type="Proteomes" id="UP000235220"/>
    </source>
</evidence>
<dbReference type="OrthoDB" id="1738942at2759"/>
<evidence type="ECO:0000313" key="4">
    <source>
        <dbReference type="RefSeq" id="XP_018808158.2"/>
    </source>
</evidence>
<dbReference type="Gramene" id="Jr09_08950_p1">
    <property type="protein sequence ID" value="cds.Jr09_08950_p1"/>
    <property type="gene ID" value="Jr09_08950"/>
</dbReference>
<dbReference type="PANTHER" id="PTHR33116">
    <property type="entry name" value="REVERSE TRANSCRIPTASE ZINC-BINDING DOMAIN-CONTAINING PROTEIN-RELATED-RELATED"/>
    <property type="match status" value="1"/>
</dbReference>
<protein>
    <submittedName>
        <fullName evidence="4">Uncharacterized protein LOC108981439</fullName>
    </submittedName>
</protein>
<proteinExistence type="predicted"/>
<organism evidence="3 4">
    <name type="scientific">Juglans regia</name>
    <name type="common">English walnut</name>
    <dbReference type="NCBI Taxonomy" id="51240"/>
    <lineage>
        <taxon>Eukaryota</taxon>
        <taxon>Viridiplantae</taxon>
        <taxon>Streptophyta</taxon>
        <taxon>Embryophyta</taxon>
        <taxon>Tracheophyta</taxon>
        <taxon>Spermatophyta</taxon>
        <taxon>Magnoliopsida</taxon>
        <taxon>eudicotyledons</taxon>
        <taxon>Gunneridae</taxon>
        <taxon>Pentapetalae</taxon>
        <taxon>rosids</taxon>
        <taxon>fabids</taxon>
        <taxon>Fagales</taxon>
        <taxon>Juglandaceae</taxon>
        <taxon>Juglans</taxon>
    </lineage>
</organism>
<dbReference type="Pfam" id="PF13966">
    <property type="entry name" value="zf-RVT"/>
    <property type="match status" value="1"/>
</dbReference>
<accession>A0A2I4DLY9</accession>